<protein>
    <submittedName>
        <fullName evidence="3">PepSY domain-containing protein</fullName>
    </submittedName>
</protein>
<feature type="transmembrane region" description="Helical" evidence="2">
    <location>
        <begin position="455"/>
        <end position="473"/>
    </location>
</feature>
<feature type="transmembrane region" description="Helical" evidence="2">
    <location>
        <begin position="419"/>
        <end position="440"/>
    </location>
</feature>
<sequence>MKKQSFTQSMAWLHTWGGLLLGWLLFAIFLTGTLAVFDKEIDGWMRPEVPAYTGSQQDALQRALDFLQARHPDAPSWNINLPTERSSNLSVSTGEQRRGGGQLLDAATGEPITARETAGGGFFFRFHFSLNMPRNIGIWLVGLAAMAMLVALVSGIVIHKKIFKDFFTFRPGKGQRSWLDAHNASGVLLLPFHLMITYTGLVIFFLLYMPAAVDALYDGDRQAAVRELRGGAAEQQAERPAEQRGEARQQGGNGERAQGRNRDAGQGQQGRAEAATRPMEAVPAALLAPLGPILAQAEAAMGPVGGLSIQNPGRRDARIEVRPVLGNRIELTKGRSMQFDGVSGVVLREPDESRLSLLTQRVMAGLHFAQFGGYPMRWLYWLCGMVSCAMIATGLVHFCIKRRRKYAEQSPASRRFHRLVESLNLAAVAGLSLACIGLLWANRLLPVQLPQRNDWEVRVFFLVWAAGLVHALWRPTLRGWAEQLALLALLCLALPLLNMATVGGMPWADAPRLWLELTCVAMGAMLLWLARKVALRAGDRLPTPRRAAMKLKEMHP</sequence>
<dbReference type="OrthoDB" id="9776609at2"/>
<keyword evidence="2" id="KW-1133">Transmembrane helix</keyword>
<evidence type="ECO:0000256" key="2">
    <source>
        <dbReference type="SAM" id="Phobius"/>
    </source>
</evidence>
<evidence type="ECO:0000313" key="3">
    <source>
        <dbReference type="EMBL" id="PNF80902.1"/>
    </source>
</evidence>
<keyword evidence="2" id="KW-0812">Transmembrane</keyword>
<feature type="transmembrane region" description="Helical" evidence="2">
    <location>
        <begin position="186"/>
        <end position="208"/>
    </location>
</feature>
<feature type="compositionally biased region" description="Low complexity" evidence="1">
    <location>
        <begin position="264"/>
        <end position="276"/>
    </location>
</feature>
<dbReference type="InterPro" id="IPR005625">
    <property type="entry name" value="PepSY-ass_TM"/>
</dbReference>
<comment type="caution">
    <text evidence="3">The sequence shown here is derived from an EMBL/GenBank/DDBJ whole genome shotgun (WGS) entry which is preliminary data.</text>
</comment>
<feature type="compositionally biased region" description="Basic and acidic residues" evidence="1">
    <location>
        <begin position="236"/>
        <end position="247"/>
    </location>
</feature>
<dbReference type="PANTHER" id="PTHR34219">
    <property type="entry name" value="IRON-REGULATED INNER MEMBRANE PROTEIN-RELATED"/>
    <property type="match status" value="1"/>
</dbReference>
<accession>A0A2N8S2S4</accession>
<evidence type="ECO:0000256" key="1">
    <source>
        <dbReference type="SAM" id="MobiDB-lite"/>
    </source>
</evidence>
<proteinExistence type="predicted"/>
<dbReference type="RefSeq" id="WP_102825222.1">
    <property type="nucleotide sequence ID" value="NZ_CP139348.1"/>
</dbReference>
<dbReference type="PANTHER" id="PTHR34219:SF4">
    <property type="entry name" value="PEPSY DOMAIN-CONTAINING PROTEIN"/>
    <property type="match status" value="1"/>
</dbReference>
<name>A0A2N8S2S4_STUST</name>
<keyword evidence="2" id="KW-0472">Membrane</keyword>
<dbReference type="AlphaFoldDB" id="A0A2N8S2S4"/>
<feature type="transmembrane region" description="Helical" evidence="2">
    <location>
        <begin position="513"/>
        <end position="530"/>
    </location>
</feature>
<reference evidence="3 4" key="1">
    <citation type="submission" date="2018-01" db="EMBL/GenBank/DDBJ databases">
        <title>Denitrification phenotypes of diverse strains of Pseudomonas stutzeri.</title>
        <authorList>
            <person name="Milligan D.A."/>
            <person name="Bergaust L."/>
            <person name="Bakken L.R."/>
            <person name="Frostegard A."/>
        </authorList>
    </citation>
    <scope>NUCLEOTIDE SEQUENCE [LARGE SCALE GENOMIC DNA]</scope>
    <source>
        <strain evidence="3 4">KC</strain>
    </source>
</reference>
<feature type="transmembrane region" description="Helical" evidence="2">
    <location>
        <begin position="485"/>
        <end position="507"/>
    </location>
</feature>
<feature type="region of interest" description="Disordered" evidence="1">
    <location>
        <begin position="228"/>
        <end position="276"/>
    </location>
</feature>
<feature type="transmembrane region" description="Helical" evidence="2">
    <location>
        <begin position="136"/>
        <end position="158"/>
    </location>
</feature>
<feature type="transmembrane region" description="Helical" evidence="2">
    <location>
        <begin position="378"/>
        <end position="398"/>
    </location>
</feature>
<organism evidence="3 4">
    <name type="scientific">Stutzerimonas stutzeri</name>
    <name type="common">Pseudomonas stutzeri</name>
    <dbReference type="NCBI Taxonomy" id="316"/>
    <lineage>
        <taxon>Bacteria</taxon>
        <taxon>Pseudomonadati</taxon>
        <taxon>Pseudomonadota</taxon>
        <taxon>Gammaproteobacteria</taxon>
        <taxon>Pseudomonadales</taxon>
        <taxon>Pseudomonadaceae</taxon>
        <taxon>Stutzerimonas</taxon>
    </lineage>
</organism>
<dbReference type="EMBL" id="POUN01000003">
    <property type="protein sequence ID" value="PNF80902.1"/>
    <property type="molecule type" value="Genomic_DNA"/>
</dbReference>
<gene>
    <name evidence="3" type="ORF">CXK92_11895</name>
</gene>
<dbReference type="Proteomes" id="UP000235925">
    <property type="component" value="Unassembled WGS sequence"/>
</dbReference>
<evidence type="ECO:0000313" key="4">
    <source>
        <dbReference type="Proteomes" id="UP000235925"/>
    </source>
</evidence>
<dbReference type="Pfam" id="PF03929">
    <property type="entry name" value="PepSY_TM"/>
    <property type="match status" value="1"/>
</dbReference>